<sequence length="55" mass="5514">MKIILATIFTSLLGACSAPVAPTAPDMGPIGDGLKVIGYALIGMAVVITAGRSIR</sequence>
<organism evidence="3 4">
    <name type="scientific">Luteolibacter yonseiensis</name>
    <dbReference type="NCBI Taxonomy" id="1144680"/>
    <lineage>
        <taxon>Bacteria</taxon>
        <taxon>Pseudomonadati</taxon>
        <taxon>Verrucomicrobiota</taxon>
        <taxon>Verrucomicrobiia</taxon>
        <taxon>Verrucomicrobiales</taxon>
        <taxon>Verrucomicrobiaceae</taxon>
        <taxon>Luteolibacter</taxon>
    </lineage>
</organism>
<comment type="caution">
    <text evidence="3">The sequence shown here is derived from an EMBL/GenBank/DDBJ whole genome shotgun (WGS) entry which is preliminary data.</text>
</comment>
<dbReference type="PROSITE" id="PS51257">
    <property type="entry name" value="PROKAR_LIPOPROTEIN"/>
    <property type="match status" value="1"/>
</dbReference>
<evidence type="ECO:0008006" key="5">
    <source>
        <dbReference type="Google" id="ProtNLM"/>
    </source>
</evidence>
<evidence type="ECO:0000256" key="2">
    <source>
        <dbReference type="SAM" id="SignalP"/>
    </source>
</evidence>
<protein>
    <recommendedName>
        <fullName evidence="5">Lipoprotein</fullName>
    </recommendedName>
</protein>
<keyword evidence="1" id="KW-0812">Transmembrane</keyword>
<feature type="transmembrane region" description="Helical" evidence="1">
    <location>
        <begin position="33"/>
        <end position="51"/>
    </location>
</feature>
<keyword evidence="4" id="KW-1185">Reference proteome</keyword>
<feature type="signal peptide" evidence="2">
    <location>
        <begin position="1"/>
        <end position="20"/>
    </location>
</feature>
<dbReference type="Proteomes" id="UP000600139">
    <property type="component" value="Unassembled WGS sequence"/>
</dbReference>
<evidence type="ECO:0000313" key="4">
    <source>
        <dbReference type="Proteomes" id="UP000600139"/>
    </source>
</evidence>
<accession>A0A934R5L2</accession>
<reference evidence="3" key="1">
    <citation type="submission" date="2021-01" db="EMBL/GenBank/DDBJ databases">
        <title>Modified the classification status of verrucomicrobia.</title>
        <authorList>
            <person name="Feng X."/>
        </authorList>
    </citation>
    <scope>NUCLEOTIDE SEQUENCE</scope>
    <source>
        <strain evidence="3">JCM 18052</strain>
    </source>
</reference>
<evidence type="ECO:0000313" key="3">
    <source>
        <dbReference type="EMBL" id="MBK1817407.1"/>
    </source>
</evidence>
<keyword evidence="1" id="KW-1133">Transmembrane helix</keyword>
<dbReference type="RefSeq" id="WP_200352350.1">
    <property type="nucleotide sequence ID" value="NZ_BAABHZ010000001.1"/>
</dbReference>
<feature type="chain" id="PRO_5036815214" description="Lipoprotein" evidence="2">
    <location>
        <begin position="21"/>
        <end position="55"/>
    </location>
</feature>
<dbReference type="EMBL" id="JAENIK010000012">
    <property type="protein sequence ID" value="MBK1817407.1"/>
    <property type="molecule type" value="Genomic_DNA"/>
</dbReference>
<proteinExistence type="predicted"/>
<keyword evidence="1" id="KW-0472">Membrane</keyword>
<evidence type="ECO:0000256" key="1">
    <source>
        <dbReference type="SAM" id="Phobius"/>
    </source>
</evidence>
<keyword evidence="2" id="KW-0732">Signal</keyword>
<gene>
    <name evidence="3" type="ORF">JIN84_17435</name>
</gene>
<name>A0A934R5L2_9BACT</name>
<dbReference type="AlphaFoldDB" id="A0A934R5L2"/>